<accession>A0A9W6XSE5</accession>
<comment type="caution">
    <text evidence="2">The sequence shown here is derived from an EMBL/GenBank/DDBJ whole genome shotgun (WGS) entry which is preliminary data.</text>
</comment>
<sequence>MQKLDVELSGAEPDDDQVSRVDGVKLSPVRGWTVDVSRVATLKEVVLTTSDRPLILRNLTCYVNEENLSLDLTLGRPIMKTLGYSTDKLLVDARSNKPKWEPGGSTLEKEGRAVATVPAAGGGGGVGRHSGQ</sequence>
<dbReference type="EMBL" id="BSXT01001719">
    <property type="protein sequence ID" value="GMF44648.1"/>
    <property type="molecule type" value="Genomic_DNA"/>
</dbReference>
<organism evidence="2 3">
    <name type="scientific">Phytophthora fragariaefolia</name>
    <dbReference type="NCBI Taxonomy" id="1490495"/>
    <lineage>
        <taxon>Eukaryota</taxon>
        <taxon>Sar</taxon>
        <taxon>Stramenopiles</taxon>
        <taxon>Oomycota</taxon>
        <taxon>Peronosporomycetes</taxon>
        <taxon>Peronosporales</taxon>
        <taxon>Peronosporaceae</taxon>
        <taxon>Phytophthora</taxon>
    </lineage>
</organism>
<feature type="compositionally biased region" description="Gly residues" evidence="1">
    <location>
        <begin position="120"/>
        <end position="132"/>
    </location>
</feature>
<dbReference type="Proteomes" id="UP001165121">
    <property type="component" value="Unassembled WGS sequence"/>
</dbReference>
<reference evidence="2" key="1">
    <citation type="submission" date="2023-04" db="EMBL/GenBank/DDBJ databases">
        <title>Phytophthora fragariaefolia NBRC 109709.</title>
        <authorList>
            <person name="Ichikawa N."/>
            <person name="Sato H."/>
            <person name="Tonouchi N."/>
        </authorList>
    </citation>
    <scope>NUCLEOTIDE SEQUENCE</scope>
    <source>
        <strain evidence="2">NBRC 109709</strain>
    </source>
</reference>
<evidence type="ECO:0000313" key="3">
    <source>
        <dbReference type="Proteomes" id="UP001165121"/>
    </source>
</evidence>
<dbReference type="OrthoDB" id="125255at2759"/>
<gene>
    <name evidence="2" type="ORF">Pfra01_001565100</name>
</gene>
<keyword evidence="3" id="KW-1185">Reference proteome</keyword>
<proteinExistence type="predicted"/>
<feature type="region of interest" description="Disordered" evidence="1">
    <location>
        <begin position="95"/>
        <end position="132"/>
    </location>
</feature>
<protein>
    <submittedName>
        <fullName evidence="2">Unnamed protein product</fullName>
    </submittedName>
</protein>
<dbReference type="AlphaFoldDB" id="A0A9W6XSE5"/>
<evidence type="ECO:0000313" key="2">
    <source>
        <dbReference type="EMBL" id="GMF44648.1"/>
    </source>
</evidence>
<evidence type="ECO:0000256" key="1">
    <source>
        <dbReference type="SAM" id="MobiDB-lite"/>
    </source>
</evidence>
<name>A0A9W6XSE5_9STRA</name>